<name>A0A1G5PGR0_9PSED</name>
<dbReference type="EMBL" id="FMWB01000027">
    <property type="protein sequence ID" value="SCZ48538.1"/>
    <property type="molecule type" value="Genomic_DNA"/>
</dbReference>
<accession>A0A1G5PGR0</accession>
<gene>
    <name evidence="1" type="ORF">SAMN05216279_1278</name>
</gene>
<sequence>MLSQNHPFRCTANDALDVRSAFSLKFSQYFFVVNLKLTTDSTQLQMQNFFELFFLWKREFDRFVEPSPDGGIEDFFMIRSCEYQAATFV</sequence>
<dbReference type="Proteomes" id="UP000183046">
    <property type="component" value="Unassembled WGS sequence"/>
</dbReference>
<proteinExistence type="predicted"/>
<organism evidence="1 2">
    <name type="scientific">Pseudomonas oryzihabitans</name>
    <dbReference type="NCBI Taxonomy" id="47885"/>
    <lineage>
        <taxon>Bacteria</taxon>
        <taxon>Pseudomonadati</taxon>
        <taxon>Pseudomonadota</taxon>
        <taxon>Gammaproteobacteria</taxon>
        <taxon>Pseudomonadales</taxon>
        <taxon>Pseudomonadaceae</taxon>
        <taxon>Pseudomonas</taxon>
    </lineage>
</organism>
<protein>
    <submittedName>
        <fullName evidence="1">Uncharacterized protein</fullName>
    </submittedName>
</protein>
<dbReference type="AlphaFoldDB" id="A0A1G5PGR0"/>
<comment type="caution">
    <text evidence="1">The sequence shown here is derived from an EMBL/GenBank/DDBJ whole genome shotgun (WGS) entry which is preliminary data.</text>
</comment>
<reference evidence="2" key="1">
    <citation type="submission" date="2016-10" db="EMBL/GenBank/DDBJ databases">
        <authorList>
            <person name="de Groot N.N."/>
        </authorList>
    </citation>
    <scope>NUCLEOTIDE SEQUENCE [LARGE SCALE GENOMIC DNA]</scope>
    <source>
        <strain evidence="2">DSM 15758</strain>
    </source>
</reference>
<evidence type="ECO:0000313" key="1">
    <source>
        <dbReference type="EMBL" id="SCZ48538.1"/>
    </source>
</evidence>
<evidence type="ECO:0000313" key="2">
    <source>
        <dbReference type="Proteomes" id="UP000183046"/>
    </source>
</evidence>